<dbReference type="EMBL" id="JAGKQQ010000001">
    <property type="protein sequence ID" value="MBP3953989.1"/>
    <property type="molecule type" value="Genomic_DNA"/>
</dbReference>
<evidence type="ECO:0000313" key="1">
    <source>
        <dbReference type="EMBL" id="MBP3953989.1"/>
    </source>
</evidence>
<organism evidence="1 2">
    <name type="scientific">Gemmata palustris</name>
    <dbReference type="NCBI Taxonomy" id="2822762"/>
    <lineage>
        <taxon>Bacteria</taxon>
        <taxon>Pseudomonadati</taxon>
        <taxon>Planctomycetota</taxon>
        <taxon>Planctomycetia</taxon>
        <taxon>Gemmatales</taxon>
        <taxon>Gemmataceae</taxon>
        <taxon>Gemmata</taxon>
    </lineage>
</organism>
<dbReference type="RefSeq" id="WP_210652026.1">
    <property type="nucleotide sequence ID" value="NZ_JAGKQQ010000001.1"/>
</dbReference>
<protein>
    <submittedName>
        <fullName evidence="1">Uncharacterized protein</fullName>
    </submittedName>
</protein>
<reference evidence="1 2" key="1">
    <citation type="submission" date="2021-04" db="EMBL/GenBank/DDBJ databases">
        <authorList>
            <person name="Ivanova A."/>
        </authorList>
    </citation>
    <scope>NUCLEOTIDE SEQUENCE [LARGE SCALE GENOMIC DNA]</scope>
    <source>
        <strain evidence="1 2">G18</strain>
    </source>
</reference>
<proteinExistence type="predicted"/>
<sequence>MPDRAAVLNALTEYAQKPATTHDVRAEPAETFGGPPFSTLMQFTQTLGSRTELNALLAAIAPLVRAADPFRGSTIALNCGTLVEIGGDPGLVFPHVLAELPRHLALTRRAHEKEAAPSALFDADADAAKSAGGLRYLLLATMTVICRSAEYRQALRADPEIVENIFALQEQYSEANFVAQVLSLTDGLDLFVLAPKERKGFRLALDAVSTNAHLFTLLQGALIGGGHLAGEPVDPEVIAIATGESAHPRLLTDHARFHFDIWSGSLEDPMGTLISLPVEETPAAIPRLDGQRIVIVGPPVLGGRGWDSNFFANIHDALKSRAEVVEVLPEAEVTRWLERIASAKA</sequence>
<comment type="caution">
    <text evidence="1">The sequence shown here is derived from an EMBL/GenBank/DDBJ whole genome shotgun (WGS) entry which is preliminary data.</text>
</comment>
<accession>A0ABS5BJV7</accession>
<dbReference type="Proteomes" id="UP000676565">
    <property type="component" value="Unassembled WGS sequence"/>
</dbReference>
<evidence type="ECO:0000313" key="2">
    <source>
        <dbReference type="Proteomes" id="UP000676565"/>
    </source>
</evidence>
<name>A0ABS5BJV7_9BACT</name>
<gene>
    <name evidence="1" type="ORF">J8F10_01575</name>
</gene>
<keyword evidence="2" id="KW-1185">Reference proteome</keyword>